<evidence type="ECO:0000313" key="2">
    <source>
        <dbReference type="Proteomes" id="UP000276776"/>
    </source>
</evidence>
<evidence type="ECO:0000313" key="1">
    <source>
        <dbReference type="EMBL" id="VDN05068.1"/>
    </source>
</evidence>
<keyword evidence="2" id="KW-1185">Reference proteome</keyword>
<reference evidence="1 2" key="1">
    <citation type="submission" date="2018-11" db="EMBL/GenBank/DDBJ databases">
        <authorList>
            <consortium name="Pathogen Informatics"/>
        </authorList>
    </citation>
    <scope>NUCLEOTIDE SEQUENCE [LARGE SCALE GENOMIC DNA]</scope>
</reference>
<gene>
    <name evidence="1" type="ORF">TCLT_LOCUS7596</name>
</gene>
<dbReference type="OrthoDB" id="10416626at2759"/>
<dbReference type="STRING" id="103827.A0A3P7L4W1"/>
<organism evidence="1 2">
    <name type="scientific">Thelazia callipaeda</name>
    <name type="common">Oriental eyeworm</name>
    <name type="synonym">Parasitic nematode</name>
    <dbReference type="NCBI Taxonomy" id="103827"/>
    <lineage>
        <taxon>Eukaryota</taxon>
        <taxon>Metazoa</taxon>
        <taxon>Ecdysozoa</taxon>
        <taxon>Nematoda</taxon>
        <taxon>Chromadorea</taxon>
        <taxon>Rhabditida</taxon>
        <taxon>Spirurina</taxon>
        <taxon>Spiruromorpha</taxon>
        <taxon>Thelazioidea</taxon>
        <taxon>Thelaziidae</taxon>
        <taxon>Thelazia</taxon>
    </lineage>
</organism>
<dbReference type="Proteomes" id="UP000276776">
    <property type="component" value="Unassembled WGS sequence"/>
</dbReference>
<sequence length="362" mass="42175">MFCRFFIFDLEAVLQVTEIPEPFELHIENNIKGNEQKSVVELTLDPFQLKKTYGFENKIIAQNGRFSVFESVIKHPLKKLQIALLRPNPNKYILSIQPDVDRHMQETVAMITCHSIENGCYWEGSFSDRALERPLKAKLIYKKDETNAQNYRMHIQTEFDYSGQPERLFSNSLHVYYGIVPAKYRKRSISSRKRYGDIRFLAELKSTHLASSLDTRAWIKIDRRIVGKTAIPIHTSLGLSINNAKQIPRSVEYSLETKTDTVKFMEAQLKLADSSWKTRIEKNSNKPYALQFYENNKQPSFVGEFNFGKYGAVFEFRDEKLHEVKVHLSAKMPNDYEAKIDLWHSNEKRKIQDVLLALQVNA</sequence>
<proteinExistence type="predicted"/>
<dbReference type="EMBL" id="UYYF01004526">
    <property type="protein sequence ID" value="VDN05068.1"/>
    <property type="molecule type" value="Genomic_DNA"/>
</dbReference>
<protein>
    <submittedName>
        <fullName evidence="1">Uncharacterized protein</fullName>
    </submittedName>
</protein>
<accession>A0A3P7L4W1</accession>
<name>A0A3P7L4W1_THECL</name>
<dbReference type="AlphaFoldDB" id="A0A3P7L4W1"/>